<dbReference type="GeneID" id="25907759"/>
<evidence type="ECO:0000256" key="1">
    <source>
        <dbReference type="ARBA" id="ARBA00022679"/>
    </source>
</evidence>
<evidence type="ECO:0000313" key="7">
    <source>
        <dbReference type="Proteomes" id="UP000054560"/>
    </source>
</evidence>
<dbReference type="RefSeq" id="XP_014154282.1">
    <property type="nucleotide sequence ID" value="XM_014298807.1"/>
</dbReference>
<comment type="catalytic activity">
    <reaction evidence="5">
        <text>acetate + ATP = acetyl phosphate + ADP</text>
        <dbReference type="Rhea" id="RHEA:11352"/>
        <dbReference type="ChEBI" id="CHEBI:22191"/>
        <dbReference type="ChEBI" id="CHEBI:30089"/>
        <dbReference type="ChEBI" id="CHEBI:30616"/>
        <dbReference type="ChEBI" id="CHEBI:456216"/>
        <dbReference type="EC" id="2.7.2.1"/>
    </reaction>
</comment>
<proteinExistence type="inferred from homology"/>
<dbReference type="STRING" id="667725.A0A0L0FU54"/>
<feature type="site" description="Transition state stabilizer" evidence="5">
    <location>
        <position position="59"/>
    </location>
</feature>
<dbReference type="PANTHER" id="PTHR21060:SF15">
    <property type="entry name" value="ACETATE KINASE-RELATED"/>
    <property type="match status" value="1"/>
</dbReference>
<dbReference type="HAMAP" id="MF_00020">
    <property type="entry name" value="Acetate_kinase"/>
    <property type="match status" value="1"/>
</dbReference>
<dbReference type="Pfam" id="PF00871">
    <property type="entry name" value="Acetate_kinase"/>
    <property type="match status" value="1"/>
</dbReference>
<evidence type="ECO:0000256" key="5">
    <source>
        <dbReference type="HAMAP-Rule" id="MF_03131"/>
    </source>
</evidence>
<dbReference type="PROSITE" id="PS01076">
    <property type="entry name" value="ACETATE_KINASE_2"/>
    <property type="match status" value="1"/>
</dbReference>
<dbReference type="EC" id="2.7.2.1" evidence="5"/>
<dbReference type="PANTHER" id="PTHR21060">
    <property type="entry name" value="ACETATE KINASE"/>
    <property type="match status" value="1"/>
</dbReference>
<keyword evidence="2 5" id="KW-0547">Nucleotide-binding</keyword>
<evidence type="ECO:0000256" key="3">
    <source>
        <dbReference type="ARBA" id="ARBA00022777"/>
    </source>
</evidence>
<name>A0A0L0FU54_9EUKA</name>
<feature type="active site" description="Proton donor/acceptor" evidence="5">
    <location>
        <position position="27"/>
    </location>
</feature>
<sequence length="136" mass="14859">MPLTNASPFHTVAQKLFPNTPQVAVFDTSFHSSMPDYAYIYPIDYKYYTDDRVRRYGFHGTSHQYVATRAAAHLGKALSVTNLITLHVGNGASASAIKDGRVVDTSMGLTPLEGLMMGTRCGDIDPSILGYLVERG</sequence>
<protein>
    <recommendedName>
        <fullName evidence="5">Probable acetate kinase</fullName>
        <ecNumber evidence="5">2.7.2.1</ecNumber>
    </recommendedName>
    <alternativeName>
        <fullName evidence="5">Acetokinase</fullName>
    </alternativeName>
</protein>
<dbReference type="GO" id="GO:0008776">
    <property type="term" value="F:acetate kinase activity"/>
    <property type="evidence" value="ECO:0007669"/>
    <property type="project" value="UniProtKB-UniRule"/>
</dbReference>
<organism evidence="6 7">
    <name type="scientific">Sphaeroforma arctica JP610</name>
    <dbReference type="NCBI Taxonomy" id="667725"/>
    <lineage>
        <taxon>Eukaryota</taxon>
        <taxon>Ichthyosporea</taxon>
        <taxon>Ichthyophonida</taxon>
        <taxon>Sphaeroforma</taxon>
    </lineage>
</organism>
<comment type="cofactor">
    <cofactor evidence="5">
        <name>Mg(2+)</name>
        <dbReference type="ChEBI" id="CHEBI:18420"/>
    </cofactor>
</comment>
<dbReference type="InterPro" id="IPR004372">
    <property type="entry name" value="Ac/propionate_kinase"/>
</dbReference>
<keyword evidence="4 5" id="KW-0067">ATP-binding</keyword>
<evidence type="ECO:0000256" key="4">
    <source>
        <dbReference type="ARBA" id="ARBA00022840"/>
    </source>
</evidence>
<gene>
    <name evidence="6" type="ORF">SARC_07255</name>
</gene>
<feature type="site" description="Transition state stabilizer" evidence="5">
    <location>
        <position position="120"/>
    </location>
</feature>
<dbReference type="InterPro" id="IPR000890">
    <property type="entry name" value="Aliphatic_acid_kin_short-chain"/>
</dbReference>
<reference evidence="6 7" key="1">
    <citation type="submission" date="2011-02" db="EMBL/GenBank/DDBJ databases">
        <title>The Genome Sequence of Sphaeroforma arctica JP610.</title>
        <authorList>
            <consortium name="The Broad Institute Genome Sequencing Platform"/>
            <person name="Russ C."/>
            <person name="Cuomo C."/>
            <person name="Young S.K."/>
            <person name="Zeng Q."/>
            <person name="Gargeya S."/>
            <person name="Alvarado L."/>
            <person name="Berlin A."/>
            <person name="Chapman S.B."/>
            <person name="Chen Z."/>
            <person name="Freedman E."/>
            <person name="Gellesch M."/>
            <person name="Goldberg J."/>
            <person name="Griggs A."/>
            <person name="Gujja S."/>
            <person name="Heilman E."/>
            <person name="Heiman D."/>
            <person name="Howarth C."/>
            <person name="Mehta T."/>
            <person name="Neiman D."/>
            <person name="Pearson M."/>
            <person name="Roberts A."/>
            <person name="Saif S."/>
            <person name="Shea T."/>
            <person name="Shenoy N."/>
            <person name="Sisk P."/>
            <person name="Stolte C."/>
            <person name="Sykes S."/>
            <person name="White J."/>
            <person name="Yandava C."/>
            <person name="Burger G."/>
            <person name="Gray M.W."/>
            <person name="Holland P.W.H."/>
            <person name="King N."/>
            <person name="Lang F.B.F."/>
            <person name="Roger A.J."/>
            <person name="Ruiz-Trillo I."/>
            <person name="Haas B."/>
            <person name="Nusbaum C."/>
            <person name="Birren B."/>
        </authorList>
    </citation>
    <scope>NUCLEOTIDE SEQUENCE [LARGE SCALE GENOMIC DNA]</scope>
    <source>
        <strain evidence="6 7">JP610</strain>
    </source>
</reference>
<keyword evidence="5" id="KW-0479">Metal-binding</keyword>
<feature type="binding site" evidence="5">
    <location>
        <begin position="87"/>
        <end position="91"/>
    </location>
    <ligand>
        <name>ATP</name>
        <dbReference type="ChEBI" id="CHEBI:30616"/>
    </ligand>
</feature>
<keyword evidence="1 5" id="KW-0808">Transferase</keyword>
<dbReference type="SUPFAM" id="SSF53067">
    <property type="entry name" value="Actin-like ATPase domain"/>
    <property type="match status" value="2"/>
</dbReference>
<dbReference type="UniPathway" id="UPA00340">
    <property type="reaction ID" value="UER00458"/>
</dbReference>
<comment type="pathway">
    <text evidence="5">Metabolic intermediate biosynthesis; acetyl-CoA biosynthesis; acetyl-CoA from acetate: step 1/2.</text>
</comment>
<comment type="caution">
    <text evidence="5">Lacks conserved residue(s) required for the propagation of feature annotation.</text>
</comment>
<dbReference type="InterPro" id="IPR043129">
    <property type="entry name" value="ATPase_NBD"/>
</dbReference>
<dbReference type="eggNOG" id="ENOG502QSJJ">
    <property type="taxonomic scope" value="Eukaryota"/>
</dbReference>
<keyword evidence="3 5" id="KW-0418">Kinase</keyword>
<keyword evidence="7" id="KW-1185">Reference proteome</keyword>
<dbReference type="AlphaFoldDB" id="A0A0L0FU54"/>
<dbReference type="Proteomes" id="UP000054560">
    <property type="component" value="Unassembled WGS sequence"/>
</dbReference>
<dbReference type="OrthoDB" id="67445at2759"/>
<evidence type="ECO:0000256" key="2">
    <source>
        <dbReference type="ARBA" id="ARBA00022741"/>
    </source>
</evidence>
<accession>A0A0L0FU54</accession>
<comment type="similarity">
    <text evidence="5">Belongs to the acetokinase family.</text>
</comment>
<dbReference type="PRINTS" id="PR00471">
    <property type="entry name" value="ACETATEKNASE"/>
</dbReference>
<dbReference type="GO" id="GO:0000287">
    <property type="term" value="F:magnesium ion binding"/>
    <property type="evidence" value="ECO:0007669"/>
    <property type="project" value="UniProtKB-UniRule"/>
</dbReference>
<dbReference type="GO" id="GO:0005524">
    <property type="term" value="F:ATP binding"/>
    <property type="evidence" value="ECO:0007669"/>
    <property type="project" value="UniProtKB-KW"/>
</dbReference>
<dbReference type="Gene3D" id="3.30.420.40">
    <property type="match status" value="2"/>
</dbReference>
<keyword evidence="5" id="KW-0460">Magnesium</keyword>
<dbReference type="InterPro" id="IPR023865">
    <property type="entry name" value="Aliphatic_acid_kinase_CS"/>
</dbReference>
<dbReference type="EMBL" id="KQ242160">
    <property type="protein sequence ID" value="KNC80380.1"/>
    <property type="molecule type" value="Genomic_DNA"/>
</dbReference>
<evidence type="ECO:0000313" key="6">
    <source>
        <dbReference type="EMBL" id="KNC80380.1"/>
    </source>
</evidence>
<dbReference type="GO" id="GO:0006085">
    <property type="term" value="P:acetyl-CoA biosynthetic process"/>
    <property type="evidence" value="ECO:0007669"/>
    <property type="project" value="UniProtKB-UniRule"/>
</dbReference>
<dbReference type="GO" id="GO:0006083">
    <property type="term" value="P:acetate metabolic process"/>
    <property type="evidence" value="ECO:0007669"/>
    <property type="project" value="TreeGrafter"/>
</dbReference>